<sequence length="378" mass="43500">MYYEFQFGNLFLILGVIALSKWLEDKLISQHTRQWLVDTVLASFLFAMLLFLHTEVVTFKNIGSGAYSFDWTFLNIQLILYIFMAVTVRSSVGRGFLIGVGLLFYWERGFFSYWYSWPTLIAALAIAMVISHFGEQLLKHVWQIYLSAVVMCIPVWIAVGTATDGDQLGDWAVNFAIFSGQFILVNAFNVRLRRDYNRELMLTKQANFDDLTGIKNFRAFNNDLSQQYDEFKETQNQFILVMMDIDHFKAINDTYGHLVGNSVLKQTATALNELAKEADPDAYAYRVGGEEFGILLPVKPGDELWTRRLCQQIQTKIRQQRLMLPKTTINWTISIGCDYSSLKDEGCLEIYRRADKNLYHSKENGRDAITIQGTMMEG</sequence>
<dbReference type="CDD" id="cd01949">
    <property type="entry name" value="GGDEF"/>
    <property type="match status" value="1"/>
</dbReference>
<proteinExistence type="predicted"/>
<keyword evidence="1" id="KW-1133">Transmembrane helix</keyword>
<dbReference type="Pfam" id="PF00990">
    <property type="entry name" value="GGDEF"/>
    <property type="match status" value="1"/>
</dbReference>
<accession>A0A0R2FJ55</accession>
<keyword evidence="1" id="KW-0472">Membrane</keyword>
<protein>
    <recommendedName>
        <fullName evidence="2">GGDEF domain-containing protein</fullName>
    </recommendedName>
</protein>
<evidence type="ECO:0000256" key="1">
    <source>
        <dbReference type="SAM" id="Phobius"/>
    </source>
</evidence>
<dbReference type="SUPFAM" id="SSF55073">
    <property type="entry name" value="Nucleotide cyclase"/>
    <property type="match status" value="1"/>
</dbReference>
<dbReference type="Gene3D" id="3.30.70.270">
    <property type="match status" value="1"/>
</dbReference>
<dbReference type="PROSITE" id="PS50887">
    <property type="entry name" value="GGDEF"/>
    <property type="match status" value="1"/>
</dbReference>
<dbReference type="FunFam" id="3.30.70.270:FF:000001">
    <property type="entry name" value="Diguanylate cyclase domain protein"/>
    <property type="match status" value="1"/>
</dbReference>
<dbReference type="GO" id="GO:0005886">
    <property type="term" value="C:plasma membrane"/>
    <property type="evidence" value="ECO:0007669"/>
    <property type="project" value="TreeGrafter"/>
</dbReference>
<comment type="caution">
    <text evidence="3">The sequence shown here is derived from an EMBL/GenBank/DDBJ whole genome shotgun (WGS) entry which is preliminary data.</text>
</comment>
<keyword evidence="4" id="KW-1185">Reference proteome</keyword>
<dbReference type="AlphaFoldDB" id="A0A0R2FJ55"/>
<evidence type="ECO:0000259" key="2">
    <source>
        <dbReference type="PROSITE" id="PS50887"/>
    </source>
</evidence>
<feature type="domain" description="GGDEF" evidence="2">
    <location>
        <begin position="236"/>
        <end position="374"/>
    </location>
</feature>
<dbReference type="PANTHER" id="PTHR45138:SF9">
    <property type="entry name" value="DIGUANYLATE CYCLASE DGCM-RELATED"/>
    <property type="match status" value="1"/>
</dbReference>
<name>A0A0R2FJ55_9LACO</name>
<evidence type="ECO:0000313" key="4">
    <source>
        <dbReference type="Proteomes" id="UP000051442"/>
    </source>
</evidence>
<feature type="transmembrane region" description="Helical" evidence="1">
    <location>
        <begin position="65"/>
        <end position="84"/>
    </location>
</feature>
<gene>
    <name evidence="3" type="ORF">FD14_GL002328</name>
</gene>
<dbReference type="InterPro" id="IPR043128">
    <property type="entry name" value="Rev_trsase/Diguanyl_cyclase"/>
</dbReference>
<feature type="transmembrane region" description="Helical" evidence="1">
    <location>
        <begin position="171"/>
        <end position="192"/>
    </location>
</feature>
<evidence type="ECO:0000313" key="3">
    <source>
        <dbReference type="EMBL" id="KRN26261.1"/>
    </source>
</evidence>
<dbReference type="PATRIC" id="fig|1423804.4.peg.2521"/>
<feature type="transmembrane region" description="Helical" evidence="1">
    <location>
        <begin position="112"/>
        <end position="130"/>
    </location>
</feature>
<dbReference type="GO" id="GO:0043709">
    <property type="term" value="P:cell adhesion involved in single-species biofilm formation"/>
    <property type="evidence" value="ECO:0007669"/>
    <property type="project" value="TreeGrafter"/>
</dbReference>
<dbReference type="SMART" id="SM00267">
    <property type="entry name" value="GGDEF"/>
    <property type="match status" value="1"/>
</dbReference>
<dbReference type="GO" id="GO:0052621">
    <property type="term" value="F:diguanylate cyclase activity"/>
    <property type="evidence" value="ECO:0007669"/>
    <property type="project" value="TreeGrafter"/>
</dbReference>
<dbReference type="EMBL" id="AYZM01000038">
    <property type="protein sequence ID" value="KRN26261.1"/>
    <property type="molecule type" value="Genomic_DNA"/>
</dbReference>
<dbReference type="STRING" id="1423804.FD14_GL002328"/>
<feature type="transmembrane region" description="Helical" evidence="1">
    <location>
        <begin position="35"/>
        <end position="53"/>
    </location>
</feature>
<dbReference type="Proteomes" id="UP000051442">
    <property type="component" value="Unassembled WGS sequence"/>
</dbReference>
<reference evidence="3 4" key="1">
    <citation type="journal article" date="2015" name="Genome Announc.">
        <title>Expanding the biotechnology potential of lactobacilli through comparative genomics of 213 strains and associated genera.</title>
        <authorList>
            <person name="Sun Z."/>
            <person name="Harris H.M."/>
            <person name="McCann A."/>
            <person name="Guo C."/>
            <person name="Argimon S."/>
            <person name="Zhang W."/>
            <person name="Yang X."/>
            <person name="Jeffery I.B."/>
            <person name="Cooney J.C."/>
            <person name="Kagawa T.F."/>
            <person name="Liu W."/>
            <person name="Song Y."/>
            <person name="Salvetti E."/>
            <person name="Wrobel A."/>
            <person name="Rasinkangas P."/>
            <person name="Parkhill J."/>
            <person name="Rea M.C."/>
            <person name="O'Sullivan O."/>
            <person name="Ritari J."/>
            <person name="Douillard F.P."/>
            <person name="Paul Ross R."/>
            <person name="Yang R."/>
            <person name="Briner A.E."/>
            <person name="Felis G.E."/>
            <person name="de Vos W.M."/>
            <person name="Barrangou R."/>
            <person name="Klaenhammer T.R."/>
            <person name="Caufield P.W."/>
            <person name="Cui Y."/>
            <person name="Zhang H."/>
            <person name="O'Toole P.W."/>
        </authorList>
    </citation>
    <scope>NUCLEOTIDE SEQUENCE [LARGE SCALE GENOMIC DNA]</scope>
    <source>
        <strain evidence="3 4">DSM 23365</strain>
    </source>
</reference>
<feature type="transmembrane region" description="Helical" evidence="1">
    <location>
        <begin position="6"/>
        <end position="23"/>
    </location>
</feature>
<feature type="transmembrane region" description="Helical" evidence="1">
    <location>
        <begin position="142"/>
        <end position="159"/>
    </location>
</feature>
<keyword evidence="1" id="KW-0812">Transmembrane</keyword>
<dbReference type="InterPro" id="IPR029787">
    <property type="entry name" value="Nucleotide_cyclase"/>
</dbReference>
<organism evidence="3 4">
    <name type="scientific">Secundilactobacillus similis DSM 23365 = JCM 2765</name>
    <dbReference type="NCBI Taxonomy" id="1423804"/>
    <lineage>
        <taxon>Bacteria</taxon>
        <taxon>Bacillati</taxon>
        <taxon>Bacillota</taxon>
        <taxon>Bacilli</taxon>
        <taxon>Lactobacillales</taxon>
        <taxon>Lactobacillaceae</taxon>
        <taxon>Secundilactobacillus</taxon>
    </lineage>
</organism>
<dbReference type="GO" id="GO:1902201">
    <property type="term" value="P:negative regulation of bacterial-type flagellum-dependent cell motility"/>
    <property type="evidence" value="ECO:0007669"/>
    <property type="project" value="TreeGrafter"/>
</dbReference>
<dbReference type="InterPro" id="IPR000160">
    <property type="entry name" value="GGDEF_dom"/>
</dbReference>
<dbReference type="InterPro" id="IPR050469">
    <property type="entry name" value="Diguanylate_Cyclase"/>
</dbReference>
<dbReference type="RefSeq" id="WP_057151675.1">
    <property type="nucleotide sequence ID" value="NZ_AYZM01000038.1"/>
</dbReference>
<dbReference type="PANTHER" id="PTHR45138">
    <property type="entry name" value="REGULATORY COMPONENTS OF SENSORY TRANSDUCTION SYSTEM"/>
    <property type="match status" value="1"/>
</dbReference>
<dbReference type="OrthoDB" id="9759607at2"/>
<dbReference type="NCBIfam" id="TIGR00254">
    <property type="entry name" value="GGDEF"/>
    <property type="match status" value="1"/>
</dbReference>